<sequence>MSGRQNGRKPKTSSQLHIRPEMSQLSFIESNKRQKTSVTALRLSVDFLCLLLPLLVLLNNQRQSLNKELLQLLELLFCLQVELGFLQLLNYNDLLILKHGHVLGELEPLQEVNYLHFVMHQLLCDLLGASLKAFLLHPGQNLVGRLFDKLFQRGSHFGFKFGVQEWWQLLLNLRLYQLFEQKLNGNEEKQLGIKNLGLKRERGGDKLGENWLQKQFYQKLLEGQLKGEKYNCLLKSLILPGIQVF</sequence>
<name>A0A146K264_9EUKA</name>
<dbReference type="EMBL" id="GDID01006642">
    <property type="protein sequence ID" value="JAP89964.1"/>
    <property type="molecule type" value="Transcribed_RNA"/>
</dbReference>
<dbReference type="AlphaFoldDB" id="A0A146K264"/>
<proteinExistence type="predicted"/>
<evidence type="ECO:0000313" key="1">
    <source>
        <dbReference type="EMBL" id="JAP89964.1"/>
    </source>
</evidence>
<organism evidence="1">
    <name type="scientific">Trepomonas sp. PC1</name>
    <dbReference type="NCBI Taxonomy" id="1076344"/>
    <lineage>
        <taxon>Eukaryota</taxon>
        <taxon>Metamonada</taxon>
        <taxon>Diplomonadida</taxon>
        <taxon>Hexamitidae</taxon>
        <taxon>Hexamitinae</taxon>
        <taxon>Trepomonas</taxon>
    </lineage>
</organism>
<accession>A0A146K264</accession>
<reference evidence="1" key="1">
    <citation type="submission" date="2015-07" db="EMBL/GenBank/DDBJ databases">
        <title>Adaptation to a free-living lifestyle via gene acquisitions in the diplomonad Trepomonas sp. PC1.</title>
        <authorList>
            <person name="Xu F."/>
            <person name="Jerlstrom-Hultqvist J."/>
            <person name="Kolisko M."/>
            <person name="Simpson A.G.B."/>
            <person name="Roger A.J."/>
            <person name="Svard S.G."/>
            <person name="Andersson J.O."/>
        </authorList>
    </citation>
    <scope>NUCLEOTIDE SEQUENCE</scope>
    <source>
        <strain evidence="1">PC1</strain>
    </source>
</reference>
<protein>
    <submittedName>
        <fullName evidence="1">Uncharacterized protein</fullName>
    </submittedName>
</protein>
<gene>
    <name evidence="1" type="ORF">TPC1_30541</name>
</gene>